<accession>A0A0F6SDK3</accession>
<reference evidence="2 3" key="1">
    <citation type="submission" date="2015-03" db="EMBL/GenBank/DDBJ databases">
        <title>Genome assembly of Sandaracinus amylolyticus DSM 53668.</title>
        <authorList>
            <person name="Sharma G."/>
            <person name="Subramanian S."/>
        </authorList>
    </citation>
    <scope>NUCLEOTIDE SEQUENCE [LARGE SCALE GENOMIC DNA]</scope>
    <source>
        <strain evidence="2 3">DSM 53668</strain>
    </source>
</reference>
<evidence type="ECO:0000313" key="3">
    <source>
        <dbReference type="Proteomes" id="UP000034883"/>
    </source>
</evidence>
<evidence type="ECO:0000256" key="1">
    <source>
        <dbReference type="SAM" id="MobiDB-lite"/>
    </source>
</evidence>
<organism evidence="2 3">
    <name type="scientific">Sandaracinus amylolyticus</name>
    <dbReference type="NCBI Taxonomy" id="927083"/>
    <lineage>
        <taxon>Bacteria</taxon>
        <taxon>Pseudomonadati</taxon>
        <taxon>Myxococcota</taxon>
        <taxon>Polyangia</taxon>
        <taxon>Polyangiales</taxon>
        <taxon>Sandaracinaceae</taxon>
        <taxon>Sandaracinus</taxon>
    </lineage>
</organism>
<evidence type="ECO:0000313" key="2">
    <source>
        <dbReference type="EMBL" id="AKF03594.1"/>
    </source>
</evidence>
<feature type="region of interest" description="Disordered" evidence="1">
    <location>
        <begin position="67"/>
        <end position="88"/>
    </location>
</feature>
<name>A0A0F6SDK3_9BACT</name>
<dbReference type="STRING" id="927083.DB32_000743"/>
<dbReference type="KEGG" id="samy:DB32_000743"/>
<keyword evidence="3" id="KW-1185">Reference proteome</keyword>
<protein>
    <submittedName>
        <fullName evidence="2">Uncharacterized protein</fullName>
    </submittedName>
</protein>
<proteinExistence type="predicted"/>
<dbReference type="AlphaFoldDB" id="A0A0F6SDK3"/>
<gene>
    <name evidence="2" type="ORF">DB32_000743</name>
</gene>
<dbReference type="Proteomes" id="UP000034883">
    <property type="component" value="Chromosome"/>
</dbReference>
<sequence>MTQEIRAIHRALTGEELRIDEAAPSERDAPSEGELAARFAELAIAARSIPSIAFELWALGLDEEHARATPRRAERALADASARADAEE</sequence>
<dbReference type="EMBL" id="CP011125">
    <property type="protein sequence ID" value="AKF03594.1"/>
    <property type="molecule type" value="Genomic_DNA"/>
</dbReference>